<comment type="caution">
    <text evidence="7">The sequence shown here is derived from an EMBL/GenBank/DDBJ whole genome shotgun (WGS) entry which is preliminary data.</text>
</comment>
<dbReference type="SUPFAM" id="SSF53790">
    <property type="entry name" value="Tetrapyrrole methylase"/>
    <property type="match status" value="1"/>
</dbReference>
<keyword evidence="4 7" id="KW-0808">Transferase</keyword>
<dbReference type="InterPro" id="IPR000878">
    <property type="entry name" value="4pyrrol_Mease"/>
</dbReference>
<dbReference type="GO" id="GO:0009236">
    <property type="term" value="P:cobalamin biosynthetic process"/>
    <property type="evidence" value="ECO:0007669"/>
    <property type="project" value="UniProtKB-UniPathway"/>
</dbReference>
<dbReference type="GO" id="GO:0008276">
    <property type="term" value="F:protein methyltransferase activity"/>
    <property type="evidence" value="ECO:0007669"/>
    <property type="project" value="InterPro"/>
</dbReference>
<evidence type="ECO:0000256" key="5">
    <source>
        <dbReference type="ARBA" id="ARBA00022691"/>
    </source>
</evidence>
<dbReference type="InterPro" id="IPR014776">
    <property type="entry name" value="4pyrrole_Mease_sub2"/>
</dbReference>
<keyword evidence="5" id="KW-0949">S-adenosyl-L-methionine</keyword>
<dbReference type="PANTHER" id="PTHR43182">
    <property type="entry name" value="COBALT-PRECORRIN-6B C(15)-METHYLTRANSFERASE (DECARBOXYLATING)"/>
    <property type="match status" value="1"/>
</dbReference>
<feature type="domain" description="Tetrapyrrole methylase" evidence="6">
    <location>
        <begin position="9"/>
        <end position="190"/>
    </location>
</feature>
<dbReference type="AlphaFoldDB" id="A0A2R6BLY6"/>
<keyword evidence="2" id="KW-0169">Cobalamin biosynthesis</keyword>
<dbReference type="EMBL" id="NEXM01000012">
    <property type="protein sequence ID" value="PSN99641.1"/>
    <property type="molecule type" value="Genomic_DNA"/>
</dbReference>
<dbReference type="CDD" id="cd11644">
    <property type="entry name" value="Precorrin-6Y-MT"/>
    <property type="match status" value="1"/>
</dbReference>
<evidence type="ECO:0000256" key="4">
    <source>
        <dbReference type="ARBA" id="ARBA00022679"/>
    </source>
</evidence>
<accession>A0A2R6BLY6</accession>
<proteinExistence type="predicted"/>
<evidence type="ECO:0000256" key="2">
    <source>
        <dbReference type="ARBA" id="ARBA00022573"/>
    </source>
</evidence>
<dbReference type="InterPro" id="IPR050714">
    <property type="entry name" value="Cobalamin_biosynth_MTase"/>
</dbReference>
<dbReference type="Proteomes" id="UP000240381">
    <property type="component" value="Unassembled WGS sequence"/>
</dbReference>
<dbReference type="UniPathway" id="UPA00148"/>
<evidence type="ECO:0000313" key="7">
    <source>
        <dbReference type="EMBL" id="PSN99641.1"/>
    </source>
</evidence>
<dbReference type="NCBIfam" id="TIGR02467">
    <property type="entry name" value="CbiE"/>
    <property type="match status" value="1"/>
</dbReference>
<dbReference type="InterPro" id="IPR012818">
    <property type="entry name" value="CbiE"/>
</dbReference>
<dbReference type="Gene3D" id="3.40.1010.10">
    <property type="entry name" value="Cobalt-precorrin-4 Transmethylase, Domain 1"/>
    <property type="match status" value="1"/>
</dbReference>
<gene>
    <name evidence="7" type="ORF">B9Q11_00640</name>
</gene>
<sequence length="205" mass="22717">MGFLMCGFAKRAILDAKVVAGYAHPLRTVRHLLSGKVVLTFTIKDSKQKIEQICQRVKQGESCAIVLTGDACFSEKELLQKIPCDFEIIPGISSIQVAAARCGVSLDKAHVLTLHESGERELLEQKLREVVDSIKRSKPVLLLPRPYDLMPNEIASLLISFGAPKHTTVRVYENLTLENETQTQATLASLPRKTYSDLTVMVINV</sequence>
<dbReference type="InterPro" id="IPR014777">
    <property type="entry name" value="4pyrrole_Mease_sub1"/>
</dbReference>
<organism evidence="7 8">
    <name type="scientific">Candidatus Marsarchaeota G2 archaeon ECH_B_SAG-F08</name>
    <dbReference type="NCBI Taxonomy" id="1978165"/>
    <lineage>
        <taxon>Archaea</taxon>
        <taxon>Candidatus Marsarchaeota</taxon>
        <taxon>Candidatus Marsarchaeota group 2</taxon>
    </lineage>
</organism>
<protein>
    <submittedName>
        <fullName evidence="7">Precorrin-6y C5,15-methyltransferase (Decarboxylating) subunit CbiE</fullName>
    </submittedName>
</protein>
<dbReference type="InterPro" id="IPR035996">
    <property type="entry name" value="4pyrrol_Methylase_sf"/>
</dbReference>
<evidence type="ECO:0000256" key="3">
    <source>
        <dbReference type="ARBA" id="ARBA00022603"/>
    </source>
</evidence>
<keyword evidence="3 7" id="KW-0489">Methyltransferase</keyword>
<dbReference type="Gene3D" id="3.30.950.10">
    <property type="entry name" value="Methyltransferase, Cobalt-precorrin-4 Transmethylase, Domain 2"/>
    <property type="match status" value="1"/>
</dbReference>
<name>A0A2R6BLY6_9ARCH</name>
<evidence type="ECO:0000313" key="8">
    <source>
        <dbReference type="Proteomes" id="UP000240381"/>
    </source>
</evidence>
<evidence type="ECO:0000259" key="6">
    <source>
        <dbReference type="Pfam" id="PF00590"/>
    </source>
</evidence>
<dbReference type="GO" id="GO:0032259">
    <property type="term" value="P:methylation"/>
    <property type="evidence" value="ECO:0007669"/>
    <property type="project" value="UniProtKB-KW"/>
</dbReference>
<dbReference type="Pfam" id="PF00590">
    <property type="entry name" value="TP_methylase"/>
    <property type="match status" value="1"/>
</dbReference>
<reference evidence="7 8" key="1">
    <citation type="submission" date="2017-04" db="EMBL/GenBank/DDBJ databases">
        <title>Novel microbial lineages endemic to geothermal iron-oxide mats fill important gaps in the evolutionary history of Archaea.</title>
        <authorList>
            <person name="Jay Z.J."/>
            <person name="Beam J.P."/>
            <person name="Dlakic M."/>
            <person name="Rusch D.B."/>
            <person name="Kozubal M.A."/>
            <person name="Inskeep W.P."/>
        </authorList>
    </citation>
    <scope>NUCLEOTIDE SEQUENCE [LARGE SCALE GENOMIC DNA]</scope>
    <source>
        <strain evidence="7">ECH_B_SAG-F08</strain>
    </source>
</reference>
<dbReference type="PANTHER" id="PTHR43182:SF1">
    <property type="entry name" value="COBALT-PRECORRIN-7 C(5)-METHYLTRANSFERASE"/>
    <property type="match status" value="1"/>
</dbReference>
<comment type="pathway">
    <text evidence="1">Cofactor biosynthesis; adenosylcobalamin biosynthesis.</text>
</comment>
<evidence type="ECO:0000256" key="1">
    <source>
        <dbReference type="ARBA" id="ARBA00004953"/>
    </source>
</evidence>